<dbReference type="OrthoDB" id="6500992at2759"/>
<comment type="caution">
    <text evidence="1">The sequence shown here is derived from an EMBL/GenBank/DDBJ whole genome shotgun (WGS) entry which is preliminary data.</text>
</comment>
<evidence type="ECO:0000313" key="2">
    <source>
        <dbReference type="Proteomes" id="UP000821853"/>
    </source>
</evidence>
<protein>
    <submittedName>
        <fullName evidence="1">Uncharacterized protein</fullName>
    </submittedName>
</protein>
<evidence type="ECO:0000313" key="1">
    <source>
        <dbReference type="EMBL" id="KAH9384919.1"/>
    </source>
</evidence>
<keyword evidence="2" id="KW-1185">Reference proteome</keyword>
<dbReference type="OMA" id="GSEQDSC"/>
<sequence>MDQGVIRNIKCFYRRHLLEDNGITLLTAMHMLLHAWEQVTATTIANCFRHSGFAAGSEQDSCDDGMDGAENLMPVALRATIQGIRFVEYVEVDTCASVCGALTDENIAAQVAGA</sequence>
<dbReference type="AlphaFoldDB" id="A0A9J6H2J8"/>
<proteinExistence type="predicted"/>
<dbReference type="VEuPathDB" id="VectorBase:HLOH_063178"/>
<reference evidence="1 2" key="1">
    <citation type="journal article" date="2020" name="Cell">
        <title>Large-Scale Comparative Analyses of Tick Genomes Elucidate Their Genetic Diversity and Vector Capacities.</title>
        <authorList>
            <consortium name="Tick Genome and Microbiome Consortium (TIGMIC)"/>
            <person name="Jia N."/>
            <person name="Wang J."/>
            <person name="Shi W."/>
            <person name="Du L."/>
            <person name="Sun Y."/>
            <person name="Zhan W."/>
            <person name="Jiang J.F."/>
            <person name="Wang Q."/>
            <person name="Zhang B."/>
            <person name="Ji P."/>
            <person name="Bell-Sakyi L."/>
            <person name="Cui X.M."/>
            <person name="Yuan T.T."/>
            <person name="Jiang B.G."/>
            <person name="Yang W.F."/>
            <person name="Lam T.T."/>
            <person name="Chang Q.C."/>
            <person name="Ding S.J."/>
            <person name="Wang X.J."/>
            <person name="Zhu J.G."/>
            <person name="Ruan X.D."/>
            <person name="Zhao L."/>
            <person name="Wei J.T."/>
            <person name="Ye R.Z."/>
            <person name="Que T.C."/>
            <person name="Du C.H."/>
            <person name="Zhou Y.H."/>
            <person name="Cheng J.X."/>
            <person name="Dai P.F."/>
            <person name="Guo W.B."/>
            <person name="Han X.H."/>
            <person name="Huang E.J."/>
            <person name="Li L.F."/>
            <person name="Wei W."/>
            <person name="Gao Y.C."/>
            <person name="Liu J.Z."/>
            <person name="Shao H.Z."/>
            <person name="Wang X."/>
            <person name="Wang C.C."/>
            <person name="Yang T.C."/>
            <person name="Huo Q.B."/>
            <person name="Li W."/>
            <person name="Chen H.Y."/>
            <person name="Chen S.E."/>
            <person name="Zhou L.G."/>
            <person name="Ni X.B."/>
            <person name="Tian J.H."/>
            <person name="Sheng Y."/>
            <person name="Liu T."/>
            <person name="Pan Y.S."/>
            <person name="Xia L.Y."/>
            <person name="Li J."/>
            <person name="Zhao F."/>
            <person name="Cao W.C."/>
        </authorList>
    </citation>
    <scope>NUCLEOTIDE SEQUENCE [LARGE SCALE GENOMIC DNA]</scope>
    <source>
        <strain evidence="1">HaeL-2018</strain>
    </source>
</reference>
<dbReference type="EMBL" id="JABSTR010003456">
    <property type="protein sequence ID" value="KAH9384919.1"/>
    <property type="molecule type" value="Genomic_DNA"/>
</dbReference>
<gene>
    <name evidence="1" type="ORF">HPB48_026949</name>
</gene>
<dbReference type="Proteomes" id="UP000821853">
    <property type="component" value="Unassembled WGS sequence"/>
</dbReference>
<name>A0A9J6H2J8_HAELO</name>
<accession>A0A9J6H2J8</accession>
<organism evidence="1 2">
    <name type="scientific">Haemaphysalis longicornis</name>
    <name type="common">Bush tick</name>
    <dbReference type="NCBI Taxonomy" id="44386"/>
    <lineage>
        <taxon>Eukaryota</taxon>
        <taxon>Metazoa</taxon>
        <taxon>Ecdysozoa</taxon>
        <taxon>Arthropoda</taxon>
        <taxon>Chelicerata</taxon>
        <taxon>Arachnida</taxon>
        <taxon>Acari</taxon>
        <taxon>Parasitiformes</taxon>
        <taxon>Ixodida</taxon>
        <taxon>Ixodoidea</taxon>
        <taxon>Ixodidae</taxon>
        <taxon>Haemaphysalinae</taxon>
        <taxon>Haemaphysalis</taxon>
    </lineage>
</organism>